<name>A0A1G2I3M9_9BACT</name>
<evidence type="ECO:0000256" key="1">
    <source>
        <dbReference type="SAM" id="Phobius"/>
    </source>
</evidence>
<comment type="caution">
    <text evidence="2">The sequence shown here is derived from an EMBL/GenBank/DDBJ whole genome shotgun (WGS) entry which is preliminary data.</text>
</comment>
<accession>A0A1G2I3M9</accession>
<reference evidence="2 3" key="1">
    <citation type="journal article" date="2016" name="Nat. Commun.">
        <title>Thousands of microbial genomes shed light on interconnected biogeochemical processes in an aquifer system.</title>
        <authorList>
            <person name="Anantharaman K."/>
            <person name="Brown C.T."/>
            <person name="Hug L.A."/>
            <person name="Sharon I."/>
            <person name="Castelle C.J."/>
            <person name="Probst A.J."/>
            <person name="Thomas B.C."/>
            <person name="Singh A."/>
            <person name="Wilkins M.J."/>
            <person name="Karaoz U."/>
            <person name="Brodie E.L."/>
            <person name="Williams K.H."/>
            <person name="Hubbard S.S."/>
            <person name="Banfield J.F."/>
        </authorList>
    </citation>
    <scope>NUCLEOTIDE SEQUENCE [LARGE SCALE GENOMIC DNA]</scope>
</reference>
<proteinExistence type="predicted"/>
<dbReference type="AlphaFoldDB" id="A0A1G2I3M9"/>
<evidence type="ECO:0008006" key="4">
    <source>
        <dbReference type="Google" id="ProtNLM"/>
    </source>
</evidence>
<gene>
    <name evidence="2" type="ORF">A3F47_01735</name>
</gene>
<dbReference type="EMBL" id="MHOV01000034">
    <property type="protein sequence ID" value="OGZ69434.1"/>
    <property type="molecule type" value="Genomic_DNA"/>
</dbReference>
<feature type="transmembrane region" description="Helical" evidence="1">
    <location>
        <begin position="27"/>
        <end position="46"/>
    </location>
</feature>
<evidence type="ECO:0000313" key="2">
    <source>
        <dbReference type="EMBL" id="OGZ69434.1"/>
    </source>
</evidence>
<dbReference type="Proteomes" id="UP000179214">
    <property type="component" value="Unassembled WGS sequence"/>
</dbReference>
<evidence type="ECO:0000313" key="3">
    <source>
        <dbReference type="Proteomes" id="UP000179214"/>
    </source>
</evidence>
<keyword evidence="1" id="KW-1133">Transmembrane helix</keyword>
<keyword evidence="1" id="KW-0812">Transmembrane</keyword>
<protein>
    <recommendedName>
        <fullName evidence="4">Cell division protein FtsL</fullName>
    </recommendedName>
</protein>
<sequence>MTTATLSYKVSQSKAASINLFNINWKVIFFLSILVCFSMLVMYVFLVNQLTGGTYLIKNYNKEIESLSRENKILENNFAEAGFLGSVQNKTRELNFEKTTKVTYVQILDNSLAKAK</sequence>
<organism evidence="2 3">
    <name type="scientific">Candidatus Staskawiczbacteria bacterium RIFCSPHIGHO2_12_FULL_38_11</name>
    <dbReference type="NCBI Taxonomy" id="1802209"/>
    <lineage>
        <taxon>Bacteria</taxon>
        <taxon>Candidatus Staskawicziibacteriota</taxon>
    </lineage>
</organism>
<keyword evidence="1" id="KW-0472">Membrane</keyword>